<dbReference type="Proteomes" id="UP000192380">
    <property type="component" value="Chromosome"/>
</dbReference>
<reference evidence="3" key="2">
    <citation type="submission" date="2012-01" db="EMBL/GenBank/DDBJ databases">
        <authorList>
            <person name="Biehl B.S."/>
            <person name="Ding Y."/>
            <person name="Dugan-Rocha S.P."/>
            <person name="Gibbs R.A."/>
            <person name="Glasner J.D."/>
            <person name="Kovar C."/>
            <person name="Muzny D.M."/>
            <person name="Neeno-Eckwall E.C."/>
            <person name="Perna N.T."/>
            <person name="Qin X."/>
            <person name="von Bodman S.B."/>
            <person name="Weinstock G.M."/>
        </authorList>
    </citation>
    <scope>NUCLEOTIDE SEQUENCE</scope>
    <source>
        <strain evidence="3">DC283</strain>
    </source>
</reference>
<accession>H3RBH2</accession>
<dbReference type="AlphaFoldDB" id="H3RBH2"/>
<organism evidence="3 4">
    <name type="scientific">Pantoea stewartii subsp. stewartii DC283</name>
    <dbReference type="NCBI Taxonomy" id="660596"/>
    <lineage>
        <taxon>Bacteria</taxon>
        <taxon>Pseudomonadati</taxon>
        <taxon>Pseudomonadota</taxon>
        <taxon>Gammaproteobacteria</taxon>
        <taxon>Enterobacterales</taxon>
        <taxon>Erwiniaceae</taxon>
        <taxon>Pantoea</taxon>
    </lineage>
</organism>
<name>H3RBH2_PANSE</name>
<dbReference type="GO" id="GO:0003677">
    <property type="term" value="F:DNA binding"/>
    <property type="evidence" value="ECO:0007669"/>
    <property type="project" value="UniProtKB-KW"/>
</dbReference>
<evidence type="ECO:0000313" key="2">
    <source>
        <dbReference type="EMBL" id="ARF49616.1"/>
    </source>
</evidence>
<dbReference type="Pfam" id="PF01726">
    <property type="entry name" value="LexA_DNA_bind"/>
    <property type="match status" value="1"/>
</dbReference>
<dbReference type="Gene3D" id="1.10.10.10">
    <property type="entry name" value="Winged helix-like DNA-binding domain superfamily/Winged helix DNA-binding domain"/>
    <property type="match status" value="1"/>
</dbReference>
<evidence type="ECO:0000313" key="5">
    <source>
        <dbReference type="Proteomes" id="UP000192380"/>
    </source>
</evidence>
<sequence>MTDTQQRTFDFIRGFIRENGLSPTIVEITEGMGWKSPNSAVNHINALERKGYLKIKRATGRGITLPATSYEHESLARDAATRIHEMLHIAFRDGWPEVRIKAAIQVEVINALQWAAPTGR</sequence>
<gene>
    <name evidence="3" type="ORF">CKS_4061</name>
    <name evidence="2" type="ORF">DSJ_09865</name>
</gene>
<dbReference type="EMBL" id="AHIE01000008">
    <property type="protein sequence ID" value="EHU01311.1"/>
    <property type="molecule type" value="Genomic_DNA"/>
</dbReference>
<proteinExistence type="predicted"/>
<keyword evidence="3" id="KW-0238">DNA-binding</keyword>
<dbReference type="InterPro" id="IPR036388">
    <property type="entry name" value="WH-like_DNA-bd_sf"/>
</dbReference>
<keyword evidence="5" id="KW-1185">Reference proteome</keyword>
<dbReference type="SUPFAM" id="SSF46785">
    <property type="entry name" value="Winged helix' DNA-binding domain"/>
    <property type="match status" value="1"/>
</dbReference>
<dbReference type="GO" id="GO:0004252">
    <property type="term" value="F:serine-type endopeptidase activity"/>
    <property type="evidence" value="ECO:0007669"/>
    <property type="project" value="InterPro"/>
</dbReference>
<dbReference type="Proteomes" id="UP000005050">
    <property type="component" value="Unassembled WGS sequence"/>
</dbReference>
<reference evidence="2 5" key="3">
    <citation type="submission" date="2016-10" db="EMBL/GenBank/DDBJ databases">
        <title>Complete Genome Assembly of Pantoea stewartii subsp. stewartii DC283, a Corn Pathogen.</title>
        <authorList>
            <person name="Duong D.A."/>
            <person name="Stevens A.M."/>
            <person name="Jensen R.V."/>
        </authorList>
    </citation>
    <scope>NUCLEOTIDE SEQUENCE [LARGE SCALE GENOMIC DNA]</scope>
    <source>
        <strain evidence="2 5">DC283</strain>
    </source>
</reference>
<dbReference type="RefSeq" id="WP_006118688.1">
    <property type="nucleotide sequence ID" value="NZ_AHIE01000008.1"/>
</dbReference>
<dbReference type="GO" id="GO:0006508">
    <property type="term" value="P:proteolysis"/>
    <property type="evidence" value="ECO:0007669"/>
    <property type="project" value="InterPro"/>
</dbReference>
<dbReference type="KEGG" id="pstw:DSJ_09865"/>
<dbReference type="PATRIC" id="fig|660596.6.peg.1324"/>
<evidence type="ECO:0000313" key="4">
    <source>
        <dbReference type="Proteomes" id="UP000005050"/>
    </source>
</evidence>
<protein>
    <submittedName>
        <fullName evidence="3">DNA-binding protein</fullName>
    </submittedName>
</protein>
<evidence type="ECO:0000313" key="3">
    <source>
        <dbReference type="EMBL" id="EHU01311.1"/>
    </source>
</evidence>
<dbReference type="STRING" id="660596.DSJ_09865"/>
<dbReference type="InterPro" id="IPR036390">
    <property type="entry name" value="WH_DNA-bd_sf"/>
</dbReference>
<dbReference type="InterPro" id="IPR006199">
    <property type="entry name" value="LexA_DNA-bd_dom"/>
</dbReference>
<dbReference type="EMBL" id="CP017581">
    <property type="protein sequence ID" value="ARF49616.1"/>
    <property type="molecule type" value="Genomic_DNA"/>
</dbReference>
<reference evidence="3 4" key="1">
    <citation type="journal article" date="2012" name="Mol. Microbiol.">
        <title>The genetic and structural basis of two distinct terminal side branch residues in stewartan and amylovoran exopolysaccharides and their potential role in host adaptation.</title>
        <authorList>
            <person name="Wang X."/>
            <person name="Yang F."/>
            <person name="von Bodman S.B."/>
        </authorList>
    </citation>
    <scope>NUCLEOTIDE SEQUENCE [LARGE SCALE GENOMIC DNA]</scope>
    <source>
        <strain evidence="3 4">DC283</strain>
    </source>
</reference>
<feature type="domain" description="LexA repressor DNA-binding" evidence="1">
    <location>
        <begin position="1"/>
        <end position="62"/>
    </location>
</feature>
<evidence type="ECO:0000259" key="1">
    <source>
        <dbReference type="Pfam" id="PF01726"/>
    </source>
</evidence>